<dbReference type="InterPro" id="IPR006674">
    <property type="entry name" value="HD_domain"/>
</dbReference>
<dbReference type="STRING" id="520762.AN619_28240"/>
<dbReference type="AlphaFoldDB" id="A0A140L029"/>
<proteinExistence type="predicted"/>
<dbReference type="Gene3D" id="1.10.3210.10">
    <property type="entry name" value="Hypothetical protein af1432"/>
    <property type="match status" value="2"/>
</dbReference>
<keyword evidence="3" id="KW-0378">Hydrolase</keyword>
<dbReference type="EC" id="3.1.4.52" evidence="3"/>
<feature type="domain" description="HD-GYP" evidence="2">
    <location>
        <begin position="214"/>
        <end position="398"/>
    </location>
</feature>
<dbReference type="PROSITE" id="PS51831">
    <property type="entry name" value="HD"/>
    <property type="match status" value="1"/>
</dbReference>
<gene>
    <name evidence="3" type="primary">rpfG_13</name>
    <name evidence="3" type="ORF">AN619_28240</name>
</gene>
<dbReference type="Proteomes" id="UP000070456">
    <property type="component" value="Unassembled WGS sequence"/>
</dbReference>
<organism evidence="3 4">
    <name type="scientific">Thermotalea metallivorans</name>
    <dbReference type="NCBI Taxonomy" id="520762"/>
    <lineage>
        <taxon>Bacteria</taxon>
        <taxon>Bacillati</taxon>
        <taxon>Bacillota</taxon>
        <taxon>Clostridia</taxon>
        <taxon>Peptostreptococcales</taxon>
        <taxon>Thermotaleaceae</taxon>
        <taxon>Thermotalea</taxon>
    </lineage>
</organism>
<evidence type="ECO:0000259" key="2">
    <source>
        <dbReference type="PROSITE" id="PS51832"/>
    </source>
</evidence>
<reference evidence="3 4" key="1">
    <citation type="submission" date="2015-12" db="EMBL/GenBank/DDBJ databases">
        <title>Draft genome sequence of the thermoanaerobe Thermotalea metallivorans, an isolate from the runoff channel of the Great Artesian Basin, Australia.</title>
        <authorList>
            <person name="Patel B.K."/>
        </authorList>
    </citation>
    <scope>NUCLEOTIDE SEQUENCE [LARGE SCALE GENOMIC DNA]</scope>
    <source>
        <strain evidence="3 4">B2-1</strain>
    </source>
</reference>
<dbReference type="InterPro" id="IPR037522">
    <property type="entry name" value="HD_GYP_dom"/>
</dbReference>
<evidence type="ECO:0000259" key="1">
    <source>
        <dbReference type="PROSITE" id="PS51831"/>
    </source>
</evidence>
<comment type="caution">
    <text evidence="3">The sequence shown here is derived from an EMBL/GenBank/DDBJ whole genome shotgun (WGS) entry which is preliminary data.</text>
</comment>
<name>A0A140L029_9FIRM</name>
<dbReference type="PANTHER" id="PTHR43155:SF1">
    <property type="entry name" value="3'3'-CGAMP-SPECIFIC PHOSPHODIESTERASE 1"/>
    <property type="match status" value="1"/>
</dbReference>
<dbReference type="SMART" id="SM00471">
    <property type="entry name" value="HDc"/>
    <property type="match status" value="2"/>
</dbReference>
<dbReference type="InterPro" id="IPR003607">
    <property type="entry name" value="HD/PDEase_dom"/>
</dbReference>
<dbReference type="PANTHER" id="PTHR43155">
    <property type="entry name" value="CYCLIC DI-GMP PHOSPHODIESTERASE PA4108-RELATED"/>
    <property type="match status" value="1"/>
</dbReference>
<dbReference type="SUPFAM" id="SSF109604">
    <property type="entry name" value="HD-domain/PDEase-like"/>
    <property type="match status" value="2"/>
</dbReference>
<protein>
    <submittedName>
        <fullName evidence="3">Cyclic di-GMP phosphodiesterase response regulator RpfG</fullName>
        <ecNumber evidence="3">3.1.4.52</ecNumber>
    </submittedName>
</protein>
<dbReference type="RefSeq" id="WP_068557908.1">
    <property type="nucleotide sequence ID" value="NZ_LOEE01000072.1"/>
</dbReference>
<sequence length="398" mass="45570">MPREKINISLNQLLSSLSIALDLAQNRSHEHARRTAYISLRLADKMALDVNTRSDIYFASLLHDIGMSGALSKYRIEEFHRNQTLKKLHADNGFELIQKLPFSKFVADAILFHHDHWDGTGVNGLKGNEISLGAHIIHVADSFDILLHRRDCSYESRKVIMEKIKEGAGTQFHPDVVESLVAIAETEKFWMDLQYHNMHPILNKMEPVRTVTMDVSDLEKIAEVFALLIDNKSEFTYMHSQGISYYSRKMGKFLGYNELKWRKIGIAAYLHDLGKLAIPNDILDKPGALTPQEFFKIKAHPYYTKLILNQVEGFEDIARWAGNHHEKLDGEGYPECLTGDQITEEDQIIAVADIYQALTENRPYRRGLRKEEALQILDKLVKGKKIMKKIVDCLEAVI</sequence>
<feature type="domain" description="HD" evidence="1">
    <location>
        <begin position="28"/>
        <end position="146"/>
    </location>
</feature>
<dbReference type="EMBL" id="LOEE01000072">
    <property type="protein sequence ID" value="KXG73904.1"/>
    <property type="molecule type" value="Genomic_DNA"/>
</dbReference>
<keyword evidence="4" id="KW-1185">Reference proteome</keyword>
<evidence type="ECO:0000313" key="3">
    <source>
        <dbReference type="EMBL" id="KXG73904.1"/>
    </source>
</evidence>
<dbReference type="PROSITE" id="PS51832">
    <property type="entry name" value="HD_GYP"/>
    <property type="match status" value="2"/>
</dbReference>
<dbReference type="CDD" id="cd00077">
    <property type="entry name" value="HDc"/>
    <property type="match status" value="2"/>
</dbReference>
<feature type="domain" description="HD-GYP" evidence="2">
    <location>
        <begin position="6"/>
        <end position="196"/>
    </location>
</feature>
<dbReference type="GO" id="GO:0071111">
    <property type="term" value="F:cyclic-guanylate-specific phosphodiesterase activity"/>
    <property type="evidence" value="ECO:0007669"/>
    <property type="project" value="UniProtKB-EC"/>
</dbReference>
<evidence type="ECO:0000313" key="4">
    <source>
        <dbReference type="Proteomes" id="UP000070456"/>
    </source>
</evidence>
<accession>A0A140L029</accession>
<dbReference type="PATRIC" id="fig|520762.4.peg.3121"/>
<dbReference type="OrthoDB" id="9804747at2"/>
<dbReference type="Pfam" id="PF13487">
    <property type="entry name" value="HD_5"/>
    <property type="match status" value="2"/>
</dbReference>